<evidence type="ECO:0000313" key="2">
    <source>
        <dbReference type="EMBL" id="ETO18251.1"/>
    </source>
</evidence>
<keyword evidence="3" id="KW-1185">Reference proteome</keyword>
<feature type="transmembrane region" description="Helical" evidence="1">
    <location>
        <begin position="41"/>
        <end position="63"/>
    </location>
</feature>
<dbReference type="AlphaFoldDB" id="X6MX92"/>
<keyword evidence="1" id="KW-0812">Transmembrane</keyword>
<organism evidence="2 3">
    <name type="scientific">Reticulomyxa filosa</name>
    <dbReference type="NCBI Taxonomy" id="46433"/>
    <lineage>
        <taxon>Eukaryota</taxon>
        <taxon>Sar</taxon>
        <taxon>Rhizaria</taxon>
        <taxon>Retaria</taxon>
        <taxon>Foraminifera</taxon>
        <taxon>Monothalamids</taxon>
        <taxon>Reticulomyxidae</taxon>
        <taxon>Reticulomyxa</taxon>
    </lineage>
</organism>
<evidence type="ECO:0000313" key="3">
    <source>
        <dbReference type="Proteomes" id="UP000023152"/>
    </source>
</evidence>
<keyword evidence="1" id="KW-0472">Membrane</keyword>
<accession>X6MX92</accession>
<dbReference type="Proteomes" id="UP000023152">
    <property type="component" value="Unassembled WGS sequence"/>
</dbReference>
<sequence>LLEEDLSFLNDRISKYEIFGGVNKHLLFFFFFFLLKKKFLIGGFGNVISFLLVSLSFVLIPLAKPPKKAKKKNILFDFSSFKWNGAKYKKCFRFSKYGKALFRPNFIYRDKLASFQYLSLSYSSFKENFILVNFKNCASEMLKTEEELWKELKVSQ</sequence>
<reference evidence="2 3" key="1">
    <citation type="journal article" date="2013" name="Curr. Biol.">
        <title>The Genome of the Foraminiferan Reticulomyxa filosa.</title>
        <authorList>
            <person name="Glockner G."/>
            <person name="Hulsmann N."/>
            <person name="Schleicher M."/>
            <person name="Noegel A.A."/>
            <person name="Eichinger L."/>
            <person name="Gallinger C."/>
            <person name="Pawlowski J."/>
            <person name="Sierra R."/>
            <person name="Euteneuer U."/>
            <person name="Pillet L."/>
            <person name="Moustafa A."/>
            <person name="Platzer M."/>
            <person name="Groth M."/>
            <person name="Szafranski K."/>
            <person name="Schliwa M."/>
        </authorList>
    </citation>
    <scope>NUCLEOTIDE SEQUENCE [LARGE SCALE GENOMIC DNA]</scope>
</reference>
<evidence type="ECO:0000256" key="1">
    <source>
        <dbReference type="SAM" id="Phobius"/>
    </source>
</evidence>
<dbReference type="EMBL" id="ASPP01015252">
    <property type="protein sequence ID" value="ETO18251.1"/>
    <property type="molecule type" value="Genomic_DNA"/>
</dbReference>
<keyword evidence="1" id="KW-1133">Transmembrane helix</keyword>
<comment type="caution">
    <text evidence="2">The sequence shown here is derived from an EMBL/GenBank/DDBJ whole genome shotgun (WGS) entry which is preliminary data.</text>
</comment>
<proteinExistence type="predicted"/>
<name>X6MX92_RETFI</name>
<feature type="transmembrane region" description="Helical" evidence="1">
    <location>
        <begin position="16"/>
        <end position="35"/>
    </location>
</feature>
<gene>
    <name evidence="2" type="ORF">RFI_19028</name>
</gene>
<protein>
    <submittedName>
        <fullName evidence="2">Uncharacterized protein</fullName>
    </submittedName>
</protein>
<feature type="non-terminal residue" evidence="2">
    <location>
        <position position="1"/>
    </location>
</feature>